<sequence length="143" mass="14800">MKRKNIVINFVEKTTISLSILCILFIGKLSGEADAAGAQMLASGPDSATSNPSMDEKLGTSSLNASEGANPADLGMKGPTDQRADGMQNSSNGAEQFKPDDKGSLNGQSDPSNTGDSKNDSLAANPDPSNPDGTPKEQKTEEL</sequence>
<protein>
    <submittedName>
        <fullName evidence="2">Uncharacterized protein</fullName>
    </submittedName>
</protein>
<feature type="compositionally biased region" description="Polar residues" evidence="1">
    <location>
        <begin position="105"/>
        <end position="122"/>
    </location>
</feature>
<dbReference type="HOGENOM" id="CLU_1810733_0_0_1"/>
<dbReference type="AlphaFoldDB" id="J9DBB1"/>
<dbReference type="Proteomes" id="UP000003163">
    <property type="component" value="Unassembled WGS sequence"/>
</dbReference>
<gene>
    <name evidence="2" type="ORF">EDEG_01001</name>
</gene>
<dbReference type="VEuPathDB" id="MicrosporidiaDB:EDEG_01001"/>
<reference evidence="2 3" key="1">
    <citation type="submission" date="2011-08" db="EMBL/GenBank/DDBJ databases">
        <authorList>
            <person name="Liu Z.J."/>
            <person name="Shi F.L."/>
            <person name="Lu J.Q."/>
            <person name="Li M."/>
            <person name="Wang Z.L."/>
        </authorList>
    </citation>
    <scope>NUCLEOTIDE SEQUENCE [LARGE SCALE GENOMIC DNA]</scope>
    <source>
        <strain evidence="2 3">USNM 41457</strain>
    </source>
</reference>
<keyword evidence="3" id="KW-1185">Reference proteome</keyword>
<proteinExistence type="predicted"/>
<evidence type="ECO:0000313" key="2">
    <source>
        <dbReference type="EMBL" id="EJW04779.1"/>
    </source>
</evidence>
<feature type="compositionally biased region" description="Basic and acidic residues" evidence="1">
    <location>
        <begin position="134"/>
        <end position="143"/>
    </location>
</feature>
<organism evidence="2 3">
    <name type="scientific">Edhazardia aedis (strain USNM 41457)</name>
    <name type="common">Microsporidian parasite</name>
    <dbReference type="NCBI Taxonomy" id="1003232"/>
    <lineage>
        <taxon>Eukaryota</taxon>
        <taxon>Fungi</taxon>
        <taxon>Fungi incertae sedis</taxon>
        <taxon>Microsporidia</taxon>
        <taxon>Edhazardia</taxon>
    </lineage>
</organism>
<evidence type="ECO:0000313" key="3">
    <source>
        <dbReference type="Proteomes" id="UP000003163"/>
    </source>
</evidence>
<evidence type="ECO:0000256" key="1">
    <source>
        <dbReference type="SAM" id="MobiDB-lite"/>
    </source>
</evidence>
<reference evidence="3" key="2">
    <citation type="submission" date="2015-07" db="EMBL/GenBank/DDBJ databases">
        <title>Contrasting host-pathogen interactions and genome evolution in two generalist and specialist microsporidian pathogens of mosquitoes.</title>
        <authorList>
            <consortium name="The Broad Institute Genomics Platform"/>
            <consortium name="The Broad Institute Genome Sequencing Center for Infectious Disease"/>
            <person name="Cuomo C.A."/>
            <person name="Sanscrainte N.D."/>
            <person name="Goldberg J.M."/>
            <person name="Heiman D."/>
            <person name="Young S."/>
            <person name="Zeng Q."/>
            <person name="Becnel J.J."/>
            <person name="Birren B.W."/>
        </authorList>
    </citation>
    <scope>NUCLEOTIDE SEQUENCE [LARGE SCALE GENOMIC DNA]</scope>
    <source>
        <strain evidence="3">USNM 41457</strain>
    </source>
</reference>
<name>J9DBB1_EDHAE</name>
<dbReference type="InParanoid" id="J9DBB1"/>
<feature type="non-terminal residue" evidence="2">
    <location>
        <position position="143"/>
    </location>
</feature>
<dbReference type="EMBL" id="AFBI03000013">
    <property type="protein sequence ID" value="EJW04779.1"/>
    <property type="molecule type" value="Genomic_DNA"/>
</dbReference>
<feature type="region of interest" description="Disordered" evidence="1">
    <location>
        <begin position="41"/>
        <end position="143"/>
    </location>
</feature>
<comment type="caution">
    <text evidence="2">The sequence shown here is derived from an EMBL/GenBank/DDBJ whole genome shotgun (WGS) entry which is preliminary data.</text>
</comment>
<feature type="compositionally biased region" description="Polar residues" evidence="1">
    <location>
        <begin position="46"/>
        <end position="67"/>
    </location>
</feature>
<accession>J9DBB1</accession>